<keyword evidence="3" id="KW-1185">Reference proteome</keyword>
<dbReference type="InterPro" id="IPR007278">
    <property type="entry name" value="DUF397"/>
</dbReference>
<protein>
    <submittedName>
        <fullName evidence="2">DUF397 domain-containing protein</fullName>
    </submittedName>
</protein>
<dbReference type="RefSeq" id="WP_267945795.1">
    <property type="nucleotide sequence ID" value="NZ_CP113264.1"/>
</dbReference>
<evidence type="ECO:0000313" key="3">
    <source>
        <dbReference type="Proteomes" id="UP001156498"/>
    </source>
</evidence>
<reference evidence="2 3" key="1">
    <citation type="journal article" date="2013" name="Int. J. Syst. Evol. Microbiol.">
        <title>Description of Streptomonospora sediminis sp. nov. and Streptomonospora nanhaiensis sp. nov., and reclassification of Nocardiopsis arabia Hozzein &amp; Goodfellow 2008 as Streptomonospora arabica comb. nov. and emended description of the genus Streptomonospora.</title>
        <authorList>
            <person name="Zhang D.F."/>
            <person name="Pan H.Q."/>
            <person name="He J."/>
            <person name="Zhang X.M."/>
            <person name="Zhang Y.G."/>
            <person name="Klenk H.P."/>
            <person name="Hu J.C."/>
            <person name="Li W.J."/>
        </authorList>
    </citation>
    <scope>NUCLEOTIDE SEQUENCE [LARGE SCALE GENOMIC DNA]</scope>
    <source>
        <strain evidence="2 3">12A09</strain>
    </source>
</reference>
<feature type="domain" description="DUF397" evidence="1">
    <location>
        <begin position="31"/>
        <end position="81"/>
    </location>
</feature>
<evidence type="ECO:0000313" key="2">
    <source>
        <dbReference type="EMBL" id="WAE71992.1"/>
    </source>
</evidence>
<feature type="domain" description="DUF397" evidence="1">
    <location>
        <begin position="11"/>
        <end position="29"/>
    </location>
</feature>
<proteinExistence type="predicted"/>
<dbReference type="EMBL" id="CP113264">
    <property type="protein sequence ID" value="WAE71992.1"/>
    <property type="molecule type" value="Genomic_DNA"/>
</dbReference>
<dbReference type="Proteomes" id="UP001156498">
    <property type="component" value="Chromosome"/>
</dbReference>
<organism evidence="2 3">
    <name type="scientific">Streptomonospora nanhaiensis</name>
    <dbReference type="NCBI Taxonomy" id="1323731"/>
    <lineage>
        <taxon>Bacteria</taxon>
        <taxon>Bacillati</taxon>
        <taxon>Actinomycetota</taxon>
        <taxon>Actinomycetes</taxon>
        <taxon>Streptosporangiales</taxon>
        <taxon>Nocardiopsidaceae</taxon>
        <taxon>Streptomonospora</taxon>
    </lineage>
</organism>
<sequence>MRKTLETSDFQWRKSSYSSNQGGECVEVALDWRKSRYSSGQSGDCAEVADGDCHMHLRDSKNPGLGHFSFGSGEWSSFLGSAGRH</sequence>
<accession>A0ABY6YI80</accession>
<name>A0ABY6YI80_9ACTN</name>
<dbReference type="Pfam" id="PF04149">
    <property type="entry name" value="DUF397"/>
    <property type="match status" value="2"/>
</dbReference>
<gene>
    <name evidence="2" type="ORF">OUQ99_22560</name>
</gene>
<evidence type="ECO:0000259" key="1">
    <source>
        <dbReference type="Pfam" id="PF04149"/>
    </source>
</evidence>